<accession>A0A5Y3G490</accession>
<dbReference type="Gene3D" id="2.40.10.120">
    <property type="match status" value="1"/>
</dbReference>
<feature type="domain" description="Peptidase S6" evidence="1">
    <location>
        <begin position="1"/>
        <end position="80"/>
    </location>
</feature>
<reference evidence="3" key="1">
    <citation type="submission" date="2019-07" db="EMBL/GenBank/DDBJ databases">
        <authorList>
            <consortium name="PulseNet: The National Subtyping Network for Foodborne Disease Surveillance"/>
            <person name="Tarr C.L."/>
            <person name="Trees E."/>
            <person name="Katz L.S."/>
            <person name="Carleton-Romer H.A."/>
            <person name="Stroika S."/>
            <person name="Kucerova Z."/>
            <person name="Roache K.F."/>
            <person name="Sabol A.L."/>
            <person name="Besser J."/>
            <person name="Gerner-Smidt P."/>
        </authorList>
    </citation>
    <scope>NUCLEOTIDE SEQUENCE</scope>
    <source>
        <strain evidence="2">PNUSAC001038</strain>
        <strain evidence="3">PNUSAC010082</strain>
    </source>
</reference>
<comment type="caution">
    <text evidence="3">The sequence shown here is derived from an EMBL/GenBank/DDBJ whole genome shotgun (WGS) entry which is preliminary data.</text>
</comment>
<dbReference type="EMBL" id="AAIRLW010000008">
    <property type="protein sequence ID" value="ECH3661551.1"/>
    <property type="molecule type" value="Genomic_DNA"/>
</dbReference>
<name>A0A5Y3G490_CAMJU</name>
<dbReference type="Pfam" id="PF02395">
    <property type="entry name" value="Peptidase_S6"/>
    <property type="match status" value="1"/>
</dbReference>
<evidence type="ECO:0000313" key="3">
    <source>
        <dbReference type="EMBL" id="ECH3661551.1"/>
    </source>
</evidence>
<sequence length="80" mass="8846">MQSYFQEYLDFASNKGKFQVGQSSFEILAKNPSQNISFNVPMIDFSTSNRGGKFQGEFTNIGQSYIVSASHMSTSSNTGK</sequence>
<evidence type="ECO:0000259" key="1">
    <source>
        <dbReference type="PROSITE" id="PS51691"/>
    </source>
</evidence>
<dbReference type="AlphaFoldDB" id="A0A5Y3G490"/>
<dbReference type="InterPro" id="IPR030396">
    <property type="entry name" value="Peptidase_S6_dom"/>
</dbReference>
<gene>
    <name evidence="2" type="ORF">BOI94_01535</name>
    <name evidence="3" type="ORF">FO102_07045</name>
</gene>
<dbReference type="PROSITE" id="PS51691">
    <property type="entry name" value="PEPTIDASE_S6"/>
    <property type="match status" value="1"/>
</dbReference>
<proteinExistence type="predicted"/>
<organism evidence="3">
    <name type="scientific">Campylobacter jejuni</name>
    <dbReference type="NCBI Taxonomy" id="197"/>
    <lineage>
        <taxon>Bacteria</taxon>
        <taxon>Pseudomonadati</taxon>
        <taxon>Campylobacterota</taxon>
        <taxon>Epsilonproteobacteria</taxon>
        <taxon>Campylobacterales</taxon>
        <taxon>Campylobacteraceae</taxon>
        <taxon>Campylobacter</taxon>
    </lineage>
</organism>
<dbReference type="GO" id="GO:0004175">
    <property type="term" value="F:endopeptidase activity"/>
    <property type="evidence" value="ECO:0007669"/>
    <property type="project" value="InterPro"/>
</dbReference>
<evidence type="ECO:0000313" key="2">
    <source>
        <dbReference type="EMBL" id="EAL0181760.1"/>
    </source>
</evidence>
<protein>
    <recommendedName>
        <fullName evidence="1">Peptidase S6 domain-containing protein</fullName>
    </recommendedName>
</protein>
<dbReference type="EMBL" id="AACKRX010000001">
    <property type="protein sequence ID" value="EAL0181760.1"/>
    <property type="molecule type" value="Genomic_DNA"/>
</dbReference>